<dbReference type="EMBL" id="KZ679135">
    <property type="protein sequence ID" value="PTB74586.1"/>
    <property type="molecule type" value="Genomic_DNA"/>
</dbReference>
<proteinExistence type="predicted"/>
<sequence length="262" mass="29518">MPYFPVVIMADDTASFAPDGRRLGYSSNLDTIDRLDTSGPNGMPMFHHGGPFDAVLPSRNFDPRTSPMFALSGSLAEALRATPQEYIQDSLQQGIPLQGTATIPSGQLDYEGNRMEYEEGSNLVRDSDSIAVSYSQQLHHQNQQQQQYRQWDCGSVVISRPYTPLCKHRRRTLQVQDPSFRHHPVERDVKGKGRAKEEHHEEIEMQSMLASSGRRSTPKRRKFHPNARASRHASSSSGGRAYAYDDASWNSQRRDPNSQRSG</sequence>
<dbReference type="AlphaFoldDB" id="A0A2T4BZ97"/>
<gene>
    <name evidence="2" type="ORF">M440DRAFT_1440042</name>
</gene>
<dbReference type="PANTHER" id="PTHR28307:SF1">
    <property type="entry name" value="PAL1 CELL MORPHOLOGY PROTEIN"/>
    <property type="match status" value="1"/>
</dbReference>
<dbReference type="GO" id="GO:0005737">
    <property type="term" value="C:cytoplasm"/>
    <property type="evidence" value="ECO:0007669"/>
    <property type="project" value="TreeGrafter"/>
</dbReference>
<dbReference type="InterPro" id="IPR013226">
    <property type="entry name" value="Pal1"/>
</dbReference>
<reference evidence="2 3" key="1">
    <citation type="submission" date="2016-07" db="EMBL/GenBank/DDBJ databases">
        <title>Multiple horizontal gene transfer events from other fungi enriched the ability of initially mycotrophic Trichoderma (Ascomycota) to feed on dead plant biomass.</title>
        <authorList>
            <consortium name="DOE Joint Genome Institute"/>
            <person name="Aerts A."/>
            <person name="Atanasova L."/>
            <person name="Chenthamara K."/>
            <person name="Zhang J."/>
            <person name="Grujic M."/>
            <person name="Henrissat B."/>
            <person name="Kuo A."/>
            <person name="Salamov A."/>
            <person name="Lipzen A."/>
            <person name="Labutti K."/>
            <person name="Barry K."/>
            <person name="Miao Y."/>
            <person name="Rahimi M.J."/>
            <person name="Shen Q."/>
            <person name="Grigoriev I.V."/>
            <person name="Kubicek C.P."/>
            <person name="Druzhinina I.S."/>
        </authorList>
    </citation>
    <scope>NUCLEOTIDE SEQUENCE [LARGE SCALE GENOMIC DNA]</scope>
    <source>
        <strain evidence="2 3">ATCC 18648</strain>
    </source>
</reference>
<dbReference type="PANTHER" id="PTHR28307">
    <property type="entry name" value="PROTEIN PAL1"/>
    <property type="match status" value="1"/>
</dbReference>
<keyword evidence="3" id="KW-1185">Reference proteome</keyword>
<protein>
    <submittedName>
        <fullName evidence="2">Uncharacterized protein</fullName>
    </submittedName>
</protein>
<dbReference type="Proteomes" id="UP000240760">
    <property type="component" value="Unassembled WGS sequence"/>
</dbReference>
<evidence type="ECO:0000313" key="2">
    <source>
        <dbReference type="EMBL" id="PTB74586.1"/>
    </source>
</evidence>
<feature type="compositionally biased region" description="Basic and acidic residues" evidence="1">
    <location>
        <begin position="179"/>
        <end position="203"/>
    </location>
</feature>
<feature type="compositionally biased region" description="Basic residues" evidence="1">
    <location>
        <begin position="216"/>
        <end position="231"/>
    </location>
</feature>
<evidence type="ECO:0000313" key="3">
    <source>
        <dbReference type="Proteomes" id="UP000240760"/>
    </source>
</evidence>
<organism evidence="2 3">
    <name type="scientific">Trichoderma longibrachiatum ATCC 18648</name>
    <dbReference type="NCBI Taxonomy" id="983965"/>
    <lineage>
        <taxon>Eukaryota</taxon>
        <taxon>Fungi</taxon>
        <taxon>Dikarya</taxon>
        <taxon>Ascomycota</taxon>
        <taxon>Pezizomycotina</taxon>
        <taxon>Sordariomycetes</taxon>
        <taxon>Hypocreomycetidae</taxon>
        <taxon>Hypocreales</taxon>
        <taxon>Hypocreaceae</taxon>
        <taxon>Trichoderma</taxon>
    </lineage>
</organism>
<dbReference type="Pfam" id="PF08316">
    <property type="entry name" value="Pal1"/>
    <property type="match status" value="1"/>
</dbReference>
<name>A0A2T4BZ97_TRILO</name>
<dbReference type="OrthoDB" id="5389892at2759"/>
<accession>A0A2T4BZ97</accession>
<feature type="compositionally biased region" description="Basic and acidic residues" evidence="1">
    <location>
        <begin position="252"/>
        <end position="262"/>
    </location>
</feature>
<feature type="region of interest" description="Disordered" evidence="1">
    <location>
        <begin position="175"/>
        <end position="262"/>
    </location>
</feature>
<evidence type="ECO:0000256" key="1">
    <source>
        <dbReference type="SAM" id="MobiDB-lite"/>
    </source>
</evidence>
<feature type="compositionally biased region" description="Low complexity" evidence="1">
    <location>
        <begin position="232"/>
        <end position="244"/>
    </location>
</feature>